<keyword evidence="1" id="KW-1133">Transmembrane helix</keyword>
<dbReference type="EMBL" id="CP009392">
    <property type="protein sequence ID" value="AIN98550.1"/>
    <property type="molecule type" value="Genomic_DNA"/>
</dbReference>
<dbReference type="Proteomes" id="UP000063063">
    <property type="component" value="Chromosome 23"/>
</dbReference>
<name>A0A088RRM4_LEIPA</name>
<evidence type="ECO:0000256" key="2">
    <source>
        <dbReference type="SAM" id="SignalP"/>
    </source>
</evidence>
<accession>A0A088RRM4</accession>
<feature type="signal peptide" evidence="2">
    <location>
        <begin position="1"/>
        <end position="40"/>
    </location>
</feature>
<keyword evidence="2" id="KW-0732">Signal</keyword>
<feature type="chain" id="PRO_5001839055" evidence="2">
    <location>
        <begin position="41"/>
        <end position="512"/>
    </location>
</feature>
<dbReference type="eggNOG" id="ENOG502SM4X">
    <property type="taxonomic scope" value="Eukaryota"/>
</dbReference>
<dbReference type="OrthoDB" id="263809at2759"/>
<sequence>MKMHPRAGWSCAVQPPQSSLLQLLALVLMCLCTHITFVKAAIVDTSVWLNAPAPVWQTIISTPEGEYAIKAMAQIDFTTAVKSIDISASVTVKALTPYVSPASGPAYGAGISFSVTTESLTDSQVLSAVRSSALPSINHFFATSASLVVLVKALGADGPSAMVSVGQMLLPVTGSTFFWQVLLDTLATGGSATPSVFMMPLQIDVQDAVDVTVQSYLVEMTPPTNQVNASSLYVSYAVWAFPGTEVGPSASSDLEELVRKSTLPEFNNYMSTLKDTYPGLQAYSDLFPTEVRFWTPPSGNPFDPDSTNPNADLPALANDTGDYFLLFRGDAGTWGQVWERNRLAVSASIESAIEKRLHRRSFVNHVSVISAKTVTSDLEHIAGLQVLCRVVQGITRISSHLWSPEEMASLLLQGDYSVTQALYYSGGSVPPEGLMQPHAAAVQLIPLAAVQDTPGTLATTRVSYDYSVTLSKAVVGIISMAAAIVGISLVVIIIAVGLSFCPQYIGGGTNTK</sequence>
<organism evidence="3 4">
    <name type="scientific">Leishmania panamensis</name>
    <dbReference type="NCBI Taxonomy" id="5679"/>
    <lineage>
        <taxon>Eukaryota</taxon>
        <taxon>Discoba</taxon>
        <taxon>Euglenozoa</taxon>
        <taxon>Kinetoplastea</taxon>
        <taxon>Metakinetoplastina</taxon>
        <taxon>Trypanosomatida</taxon>
        <taxon>Trypanosomatidae</taxon>
        <taxon>Leishmaniinae</taxon>
        <taxon>Leishmania</taxon>
        <taxon>Leishmania guyanensis species complex</taxon>
    </lineage>
</organism>
<dbReference type="RefSeq" id="XP_010699257.1">
    <property type="nucleotide sequence ID" value="XM_010700955.1"/>
</dbReference>
<protein>
    <submittedName>
        <fullName evidence="3">Uncharacterized protein</fullName>
    </submittedName>
</protein>
<keyword evidence="1" id="KW-0472">Membrane</keyword>
<dbReference type="KEGG" id="lpan:LPMP_231000"/>
<dbReference type="GeneID" id="22575305"/>
<proteinExistence type="predicted"/>
<evidence type="ECO:0000313" key="3">
    <source>
        <dbReference type="EMBL" id="AIN98550.1"/>
    </source>
</evidence>
<reference evidence="3 4" key="1">
    <citation type="journal article" date="2015" name="Sci. Rep.">
        <title>The genome of Leishmania panamensis: insights into genomics of the L. (Viannia) subgenus.</title>
        <authorList>
            <person name="Llanes A."/>
            <person name="Restrepo C.M."/>
            <person name="Vecchio G.D."/>
            <person name="Anguizola F.J."/>
            <person name="Lleonart R."/>
        </authorList>
    </citation>
    <scope>NUCLEOTIDE SEQUENCE [LARGE SCALE GENOMIC DNA]</scope>
    <source>
        <strain evidence="3 4">MHOM/PA/94/PSC-1</strain>
    </source>
</reference>
<keyword evidence="4" id="KW-1185">Reference proteome</keyword>
<dbReference type="VEuPathDB" id="TriTrypDB:LPAL13_230016700"/>
<feature type="transmembrane region" description="Helical" evidence="1">
    <location>
        <begin position="473"/>
        <end position="498"/>
    </location>
</feature>
<evidence type="ECO:0000256" key="1">
    <source>
        <dbReference type="SAM" id="Phobius"/>
    </source>
</evidence>
<keyword evidence="1" id="KW-0812">Transmembrane</keyword>
<gene>
    <name evidence="3" type="ORF">LPMP_231000</name>
</gene>
<dbReference type="VEuPathDB" id="TriTrypDB:LPMP_231000"/>
<dbReference type="AlphaFoldDB" id="A0A088RRM4"/>
<evidence type="ECO:0000313" key="4">
    <source>
        <dbReference type="Proteomes" id="UP000063063"/>
    </source>
</evidence>